<dbReference type="PANTHER" id="PTHR42718">
    <property type="entry name" value="MAJOR FACILITATOR SUPERFAMILY MULTIDRUG TRANSPORTER MFSC"/>
    <property type="match status" value="1"/>
</dbReference>
<feature type="transmembrane region" description="Helical" evidence="8">
    <location>
        <begin position="267"/>
        <end position="290"/>
    </location>
</feature>
<evidence type="ECO:0000313" key="11">
    <source>
        <dbReference type="Proteomes" id="UP001589810"/>
    </source>
</evidence>
<feature type="transmembrane region" description="Helical" evidence="8">
    <location>
        <begin position="430"/>
        <end position="453"/>
    </location>
</feature>
<dbReference type="Proteomes" id="UP001589810">
    <property type="component" value="Unassembled WGS sequence"/>
</dbReference>
<dbReference type="SUPFAM" id="SSF103473">
    <property type="entry name" value="MFS general substrate transporter"/>
    <property type="match status" value="1"/>
</dbReference>
<dbReference type="InterPro" id="IPR036259">
    <property type="entry name" value="MFS_trans_sf"/>
</dbReference>
<dbReference type="InterPro" id="IPR004638">
    <property type="entry name" value="EmrB-like"/>
</dbReference>
<feature type="transmembrane region" description="Helical" evidence="8">
    <location>
        <begin position="166"/>
        <end position="185"/>
    </location>
</feature>
<feature type="transmembrane region" description="Helical" evidence="8">
    <location>
        <begin position="401"/>
        <end position="418"/>
    </location>
</feature>
<evidence type="ECO:0000256" key="2">
    <source>
        <dbReference type="ARBA" id="ARBA00008537"/>
    </source>
</evidence>
<comment type="similarity">
    <text evidence="2">Belongs to the major facilitator superfamily. EmrB family.</text>
</comment>
<accession>A0ABV6N5E5</accession>
<dbReference type="CDD" id="cd17503">
    <property type="entry name" value="MFS_LmrB_MDR_like"/>
    <property type="match status" value="1"/>
</dbReference>
<dbReference type="RefSeq" id="WP_273938356.1">
    <property type="nucleotide sequence ID" value="NZ_CP097263.1"/>
</dbReference>
<comment type="subcellular location">
    <subcellularLocation>
        <location evidence="1">Cell membrane</location>
        <topology evidence="1">Multi-pass membrane protein</topology>
    </subcellularLocation>
</comment>
<name>A0ABV6N5E5_9PSEU</name>
<gene>
    <name evidence="10" type="ORF">ACFFH7_40230</name>
</gene>
<keyword evidence="7 8" id="KW-0472">Membrane</keyword>
<feature type="transmembrane region" description="Helical" evidence="8">
    <location>
        <begin position="105"/>
        <end position="124"/>
    </location>
</feature>
<evidence type="ECO:0000256" key="8">
    <source>
        <dbReference type="SAM" id="Phobius"/>
    </source>
</evidence>
<feature type="transmembrane region" description="Helical" evidence="8">
    <location>
        <begin position="46"/>
        <end position="66"/>
    </location>
</feature>
<proteinExistence type="inferred from homology"/>
<evidence type="ECO:0000256" key="3">
    <source>
        <dbReference type="ARBA" id="ARBA00022448"/>
    </source>
</evidence>
<feature type="transmembrane region" description="Helical" evidence="8">
    <location>
        <begin position="332"/>
        <end position="365"/>
    </location>
</feature>
<evidence type="ECO:0000256" key="7">
    <source>
        <dbReference type="ARBA" id="ARBA00023136"/>
    </source>
</evidence>
<dbReference type="NCBIfam" id="TIGR00711">
    <property type="entry name" value="efflux_EmrB"/>
    <property type="match status" value="1"/>
</dbReference>
<dbReference type="InterPro" id="IPR011701">
    <property type="entry name" value="MFS"/>
</dbReference>
<sequence length="542" mass="55948">MGLRQLSPKVVVSVVFVAALFLNILDTTIVNVALPTIAGQFRVTAADAGAVVVGYLLSLALVIPASGWLGDRFGTKRVFLVALAVFTLASALCGVAQTLPQLVGFRLLQGLGGGMLAPIGLAMLYREFPLAERMRVNRVLILPTAVAPAMGPVLGGLLVDTLSWRWVFYVNLPVGVLTFLFGLFLLREHREPGAGRFDVAGFLLSGVGFALLMYALTEGATLGWGATQIVITGVLGALLLAATVLVELRVPEPMLDLRLFRDRLFRSINVVQLMSTAGFLGTLFVFPLLYQAGLGVSAWQTGLTTFPEAVGVLVGTQIASRVYSTLGPRLHIVLGVVNAAVAMMLMTLVGAATPQWVVMLIMFYLGLGMSNNFNPAQTAAFAQVPPAKTGRASTLYNSGRQAGSAIGVAVLGSVLAAFSSGTSGGTGSLVGYHVAFAVAAGLMIASGAVALLIKDGDAAATMSRPATATAGDTAEVVTATDIGIATETGVAVQTGIATEPGVAVQTGIATETGIEVQTGISVETGIAVETVDGETVVRSRAV</sequence>
<feature type="domain" description="Major facilitator superfamily (MFS) profile" evidence="9">
    <location>
        <begin position="12"/>
        <end position="458"/>
    </location>
</feature>
<feature type="transmembrane region" description="Helical" evidence="8">
    <location>
        <begin position="197"/>
        <end position="216"/>
    </location>
</feature>
<feature type="transmembrane region" description="Helical" evidence="8">
    <location>
        <begin position="222"/>
        <end position="246"/>
    </location>
</feature>
<evidence type="ECO:0000256" key="6">
    <source>
        <dbReference type="ARBA" id="ARBA00022989"/>
    </source>
</evidence>
<dbReference type="Gene3D" id="1.20.1250.20">
    <property type="entry name" value="MFS general substrate transporter like domains"/>
    <property type="match status" value="1"/>
</dbReference>
<comment type="caution">
    <text evidence="10">The sequence shown here is derived from an EMBL/GenBank/DDBJ whole genome shotgun (WGS) entry which is preliminary data.</text>
</comment>
<evidence type="ECO:0000313" key="10">
    <source>
        <dbReference type="EMBL" id="MFC0547792.1"/>
    </source>
</evidence>
<keyword evidence="3" id="KW-0813">Transport</keyword>
<evidence type="ECO:0000259" key="9">
    <source>
        <dbReference type="PROSITE" id="PS50850"/>
    </source>
</evidence>
<reference evidence="10 11" key="1">
    <citation type="submission" date="2024-09" db="EMBL/GenBank/DDBJ databases">
        <authorList>
            <person name="Sun Q."/>
            <person name="Mori K."/>
        </authorList>
    </citation>
    <scope>NUCLEOTIDE SEQUENCE [LARGE SCALE GENOMIC DNA]</scope>
    <source>
        <strain evidence="10 11">TBRC 1432</strain>
    </source>
</reference>
<keyword evidence="5 8" id="KW-0812">Transmembrane</keyword>
<keyword evidence="6 8" id="KW-1133">Transmembrane helix</keyword>
<dbReference type="PRINTS" id="PR01036">
    <property type="entry name" value="TCRTETB"/>
</dbReference>
<protein>
    <submittedName>
        <fullName evidence="10">DHA2 family efflux MFS transporter permease subunit</fullName>
    </submittedName>
</protein>
<dbReference type="PANTHER" id="PTHR42718:SF9">
    <property type="entry name" value="MAJOR FACILITATOR SUPERFAMILY MULTIDRUG TRANSPORTER MFSC"/>
    <property type="match status" value="1"/>
</dbReference>
<evidence type="ECO:0000256" key="1">
    <source>
        <dbReference type="ARBA" id="ARBA00004651"/>
    </source>
</evidence>
<dbReference type="Gene3D" id="1.20.1720.10">
    <property type="entry name" value="Multidrug resistance protein D"/>
    <property type="match status" value="1"/>
</dbReference>
<dbReference type="InterPro" id="IPR020846">
    <property type="entry name" value="MFS_dom"/>
</dbReference>
<keyword evidence="11" id="KW-1185">Reference proteome</keyword>
<feature type="transmembrane region" description="Helical" evidence="8">
    <location>
        <begin position="12"/>
        <end position="34"/>
    </location>
</feature>
<dbReference type="EMBL" id="JBHLUD010000015">
    <property type="protein sequence ID" value="MFC0547792.1"/>
    <property type="molecule type" value="Genomic_DNA"/>
</dbReference>
<dbReference type="Pfam" id="PF07690">
    <property type="entry name" value="MFS_1"/>
    <property type="match status" value="1"/>
</dbReference>
<feature type="transmembrane region" description="Helical" evidence="8">
    <location>
        <begin position="78"/>
        <end position="99"/>
    </location>
</feature>
<dbReference type="PROSITE" id="PS50850">
    <property type="entry name" value="MFS"/>
    <property type="match status" value="1"/>
</dbReference>
<feature type="transmembrane region" description="Helical" evidence="8">
    <location>
        <begin position="136"/>
        <end position="154"/>
    </location>
</feature>
<evidence type="ECO:0000256" key="4">
    <source>
        <dbReference type="ARBA" id="ARBA00022475"/>
    </source>
</evidence>
<keyword evidence="4" id="KW-1003">Cell membrane</keyword>
<evidence type="ECO:0000256" key="5">
    <source>
        <dbReference type="ARBA" id="ARBA00022692"/>
    </source>
</evidence>
<organism evidence="10 11">
    <name type="scientific">Kutzneria chonburiensis</name>
    <dbReference type="NCBI Taxonomy" id="1483604"/>
    <lineage>
        <taxon>Bacteria</taxon>
        <taxon>Bacillati</taxon>
        <taxon>Actinomycetota</taxon>
        <taxon>Actinomycetes</taxon>
        <taxon>Pseudonocardiales</taxon>
        <taxon>Pseudonocardiaceae</taxon>
        <taxon>Kutzneria</taxon>
    </lineage>
</organism>